<dbReference type="PANTHER" id="PTHR44154:SF1">
    <property type="entry name" value="QUINONE OXIDOREDUCTASE"/>
    <property type="match status" value="1"/>
</dbReference>
<dbReference type="AlphaFoldDB" id="A0A7X8THM4"/>
<feature type="domain" description="Enoyl reductase (ER)" evidence="2">
    <location>
        <begin position="10"/>
        <end position="300"/>
    </location>
</feature>
<keyword evidence="1" id="KW-0521">NADP</keyword>
<dbReference type="Proteomes" id="UP000523139">
    <property type="component" value="Unassembled WGS sequence"/>
</dbReference>
<evidence type="ECO:0000256" key="1">
    <source>
        <dbReference type="ARBA" id="ARBA00022857"/>
    </source>
</evidence>
<reference evidence="3 4" key="1">
    <citation type="submission" date="2020-04" db="EMBL/GenBank/DDBJ databases">
        <title>Nesterenkonia sp. nov., isolated from marine sediment.</title>
        <authorList>
            <person name="Zhang G."/>
        </authorList>
    </citation>
    <scope>NUCLEOTIDE SEQUENCE [LARGE SCALE GENOMIC DNA]</scope>
    <source>
        <strain evidence="3 4">MY13</strain>
    </source>
</reference>
<accession>A0A7X8THM4</accession>
<comment type="caution">
    <text evidence="3">The sequence shown here is derived from an EMBL/GenBank/DDBJ whole genome shotgun (WGS) entry which is preliminary data.</text>
</comment>
<evidence type="ECO:0000313" key="4">
    <source>
        <dbReference type="Proteomes" id="UP000523139"/>
    </source>
</evidence>
<sequence>MNAAAVTDFGPAENLRTMQLPVPIPGPEEVQVKVAYAGVQPADAAARAGWRLPGSSPSMPMVPGNDFSGVVTDVGSEVSSFEPGDEVLGYRMLGSYAEYLTVSADQLVPKPPSVGWAEAAALSASGQTADTVLDALRVTAGETLLVHGAAGGVGSMVVQLAWNRAAVVIGTASPQNHAHLRQLGATPVSYGEGQLERIREAADGPIHAALDASGQGSLHIATQVVPDTSRIATIADPQLAEELGLQMLRSDRSAARLGRLVDLVSTGDLQMYIRRIYPLAEAAEAHREIETGHGRGKVVLSIGGDL</sequence>
<dbReference type="CDD" id="cd05289">
    <property type="entry name" value="MDR_like_2"/>
    <property type="match status" value="1"/>
</dbReference>
<evidence type="ECO:0000259" key="2">
    <source>
        <dbReference type="SMART" id="SM00829"/>
    </source>
</evidence>
<dbReference type="InterPro" id="IPR036291">
    <property type="entry name" value="NAD(P)-bd_dom_sf"/>
</dbReference>
<dbReference type="Gene3D" id="3.90.180.10">
    <property type="entry name" value="Medium-chain alcohol dehydrogenases, catalytic domain"/>
    <property type="match status" value="1"/>
</dbReference>
<protein>
    <submittedName>
        <fullName evidence="3">NADP-dependent oxidoreductase</fullName>
    </submittedName>
</protein>
<dbReference type="InterPro" id="IPR051603">
    <property type="entry name" value="Zinc-ADH_QOR/CCCR"/>
</dbReference>
<dbReference type="SUPFAM" id="SSF51735">
    <property type="entry name" value="NAD(P)-binding Rossmann-fold domains"/>
    <property type="match status" value="1"/>
</dbReference>
<proteinExistence type="predicted"/>
<gene>
    <name evidence="3" type="ORF">HGQ17_02530</name>
</gene>
<dbReference type="EMBL" id="JABAHY010000001">
    <property type="protein sequence ID" value="NLS08894.1"/>
    <property type="molecule type" value="Genomic_DNA"/>
</dbReference>
<dbReference type="InterPro" id="IPR011032">
    <property type="entry name" value="GroES-like_sf"/>
</dbReference>
<dbReference type="Gene3D" id="3.40.50.720">
    <property type="entry name" value="NAD(P)-binding Rossmann-like Domain"/>
    <property type="match status" value="1"/>
</dbReference>
<organism evidence="3 4">
    <name type="scientific">Nesterenkonia sedimenti</name>
    <dbReference type="NCBI Taxonomy" id="1463632"/>
    <lineage>
        <taxon>Bacteria</taxon>
        <taxon>Bacillati</taxon>
        <taxon>Actinomycetota</taxon>
        <taxon>Actinomycetes</taxon>
        <taxon>Micrococcales</taxon>
        <taxon>Micrococcaceae</taxon>
        <taxon>Nesterenkonia</taxon>
    </lineage>
</organism>
<dbReference type="SMART" id="SM00829">
    <property type="entry name" value="PKS_ER"/>
    <property type="match status" value="1"/>
</dbReference>
<dbReference type="SUPFAM" id="SSF50129">
    <property type="entry name" value="GroES-like"/>
    <property type="match status" value="1"/>
</dbReference>
<dbReference type="InterPro" id="IPR013154">
    <property type="entry name" value="ADH-like_N"/>
</dbReference>
<dbReference type="Pfam" id="PF13602">
    <property type="entry name" value="ADH_zinc_N_2"/>
    <property type="match status" value="1"/>
</dbReference>
<dbReference type="PANTHER" id="PTHR44154">
    <property type="entry name" value="QUINONE OXIDOREDUCTASE"/>
    <property type="match status" value="1"/>
</dbReference>
<dbReference type="Pfam" id="PF08240">
    <property type="entry name" value="ADH_N"/>
    <property type="match status" value="1"/>
</dbReference>
<evidence type="ECO:0000313" key="3">
    <source>
        <dbReference type="EMBL" id="NLS08894.1"/>
    </source>
</evidence>
<dbReference type="GO" id="GO:0016491">
    <property type="term" value="F:oxidoreductase activity"/>
    <property type="evidence" value="ECO:0007669"/>
    <property type="project" value="InterPro"/>
</dbReference>
<keyword evidence="4" id="KW-1185">Reference proteome</keyword>
<name>A0A7X8THM4_9MICC</name>
<dbReference type="InterPro" id="IPR020843">
    <property type="entry name" value="ER"/>
</dbReference>